<dbReference type="AlphaFoldDB" id="A0A1M6NJA5"/>
<dbReference type="EMBL" id="FRAP01000001">
    <property type="protein sequence ID" value="SHJ95632.1"/>
    <property type="molecule type" value="Genomic_DNA"/>
</dbReference>
<dbReference type="InterPro" id="IPR002938">
    <property type="entry name" value="FAD-bd"/>
</dbReference>
<evidence type="ECO:0000259" key="1">
    <source>
        <dbReference type="Pfam" id="PF01494"/>
    </source>
</evidence>
<accession>A0A1M6NJA5</accession>
<dbReference type="PANTHER" id="PTHR46865:SF2">
    <property type="entry name" value="MONOOXYGENASE"/>
    <property type="match status" value="1"/>
</dbReference>
<dbReference type="RefSeq" id="WP_073454962.1">
    <property type="nucleotide sequence ID" value="NZ_FRAP01000001.1"/>
</dbReference>
<dbReference type="PRINTS" id="PR00420">
    <property type="entry name" value="RNGMNOXGNASE"/>
</dbReference>
<keyword evidence="3" id="KW-1185">Reference proteome</keyword>
<name>A0A1M6NJA5_PSETH</name>
<dbReference type="Gene3D" id="3.50.50.60">
    <property type="entry name" value="FAD/NAD(P)-binding domain"/>
    <property type="match status" value="1"/>
</dbReference>
<gene>
    <name evidence="2" type="ORF">SAMN05443637_101277</name>
</gene>
<feature type="domain" description="FAD-binding" evidence="1">
    <location>
        <begin position="6"/>
        <end position="335"/>
    </location>
</feature>
<dbReference type="Proteomes" id="UP000184363">
    <property type="component" value="Unassembled WGS sequence"/>
</dbReference>
<reference evidence="2 3" key="1">
    <citation type="submission" date="2016-11" db="EMBL/GenBank/DDBJ databases">
        <authorList>
            <person name="Jaros S."/>
            <person name="Januszkiewicz K."/>
            <person name="Wedrychowicz H."/>
        </authorList>
    </citation>
    <scope>NUCLEOTIDE SEQUENCE [LARGE SCALE GENOMIC DNA]</scope>
    <source>
        <strain evidence="2 3">DSM 43832</strain>
    </source>
</reference>
<sequence>MTAPTALISGAGIAGSAAAYWLRRAGCDVTVVERANVPRRGGQTVDLRGAGRTVARRMDVFDEIVARSVEQRGLAVVDDDGRVRASLQVDAFDGNGMVSEIEILRGDLADVLLAAAADDVEFVWGDSVVALTEHAGGVTVEFERSPARTFDLVIGADGTHSAVRAAAFGPETRFLRPLGGYQAWFTAPAAPELDGWYLMHRAPGGLVSSLRPGRLPGETKASLGFAGGPVDVDRRDGAAVRALLRERFAGVTGWKVPWLLDAADAAPDLVFDSIDQVRMDRWTIGRVALVGDAACSPSSLTGMGTCMAVVGAYVLAGELGRARHDHRAAFARYEEIMQPYVAQAQELPPGGMAGYAPRSRFGITLSTLSMRSMTRWPVRAIAARFFAKADAIDLPDYTADRAG</sequence>
<dbReference type="Pfam" id="PF01494">
    <property type="entry name" value="FAD_binding_3"/>
    <property type="match status" value="1"/>
</dbReference>
<proteinExistence type="predicted"/>
<organism evidence="2 3">
    <name type="scientific">Pseudonocardia thermophila</name>
    <dbReference type="NCBI Taxonomy" id="1848"/>
    <lineage>
        <taxon>Bacteria</taxon>
        <taxon>Bacillati</taxon>
        <taxon>Actinomycetota</taxon>
        <taxon>Actinomycetes</taxon>
        <taxon>Pseudonocardiales</taxon>
        <taxon>Pseudonocardiaceae</taxon>
        <taxon>Pseudonocardia</taxon>
    </lineage>
</organism>
<dbReference type="InterPro" id="IPR051704">
    <property type="entry name" value="FAD_aromatic-hydroxylase"/>
</dbReference>
<dbReference type="GO" id="GO:0071949">
    <property type="term" value="F:FAD binding"/>
    <property type="evidence" value="ECO:0007669"/>
    <property type="project" value="InterPro"/>
</dbReference>
<dbReference type="InterPro" id="IPR036188">
    <property type="entry name" value="FAD/NAD-bd_sf"/>
</dbReference>
<dbReference type="OrthoDB" id="4293235at2"/>
<protein>
    <submittedName>
        <fullName evidence="2">2-polyprenyl-6-methoxyphenol hydroxylase</fullName>
    </submittedName>
</protein>
<evidence type="ECO:0000313" key="3">
    <source>
        <dbReference type="Proteomes" id="UP000184363"/>
    </source>
</evidence>
<evidence type="ECO:0000313" key="2">
    <source>
        <dbReference type="EMBL" id="SHJ95632.1"/>
    </source>
</evidence>
<dbReference type="STRING" id="1848.SAMN05443637_101277"/>
<dbReference type="PANTHER" id="PTHR46865">
    <property type="entry name" value="OXIDOREDUCTASE-RELATED"/>
    <property type="match status" value="1"/>
</dbReference>
<dbReference type="Gene3D" id="3.30.9.10">
    <property type="entry name" value="D-Amino Acid Oxidase, subunit A, domain 2"/>
    <property type="match status" value="1"/>
</dbReference>
<dbReference type="SUPFAM" id="SSF51905">
    <property type="entry name" value="FAD/NAD(P)-binding domain"/>
    <property type="match status" value="1"/>
</dbReference>